<proteinExistence type="predicted"/>
<comment type="caution">
    <text evidence="1">The sequence shown here is derived from an EMBL/GenBank/DDBJ whole genome shotgun (WGS) entry which is preliminary data.</text>
</comment>
<dbReference type="Proteomes" id="UP001153332">
    <property type="component" value="Unassembled WGS sequence"/>
</dbReference>
<keyword evidence="2" id="KW-1185">Reference proteome</keyword>
<evidence type="ECO:0000313" key="1">
    <source>
        <dbReference type="EMBL" id="KAJ8126418.1"/>
    </source>
</evidence>
<sequence>MVSLYTAALRAMLEEDEDVSKADNPTESERDLPNQLDRERLRLEQDVKDYRWARSRCYETERLKEKFLDFVCPHSPKLVHRNLVKARTKDSGTWLFDHPVFKRWQKMHMVNSIDSMKGDLSKCLWLSGKPGAGKSVLMSAVVDYLFAEKGMKTAVLFFYFDRSLPSSPRDAIASLLRQLCTQTDAGPLPWFLANGLATMKQATPGSKGDTSDTITGIDGKFRAPMPVGDMISDFLSLQQRFDRVYICLDGLEECDDLVALFEFLVHLVTSSTPCRLAISARPQIVHPGITARVGSEDMVVILEQLNAPDIRYYLDVHTMEHEYFADIVGLSALPDYKKKVD</sequence>
<evidence type="ECO:0000313" key="2">
    <source>
        <dbReference type="Proteomes" id="UP001153332"/>
    </source>
</evidence>
<name>A0ACC2JGQ4_9PEZI</name>
<gene>
    <name evidence="1" type="ORF">O1611_g7220</name>
</gene>
<dbReference type="EMBL" id="JAPUUL010001865">
    <property type="protein sequence ID" value="KAJ8126418.1"/>
    <property type="molecule type" value="Genomic_DNA"/>
</dbReference>
<organism evidence="1 2">
    <name type="scientific">Lasiodiplodia mahajangana</name>
    <dbReference type="NCBI Taxonomy" id="1108764"/>
    <lineage>
        <taxon>Eukaryota</taxon>
        <taxon>Fungi</taxon>
        <taxon>Dikarya</taxon>
        <taxon>Ascomycota</taxon>
        <taxon>Pezizomycotina</taxon>
        <taxon>Dothideomycetes</taxon>
        <taxon>Dothideomycetes incertae sedis</taxon>
        <taxon>Botryosphaeriales</taxon>
        <taxon>Botryosphaeriaceae</taxon>
        <taxon>Lasiodiplodia</taxon>
    </lineage>
</organism>
<reference evidence="1" key="1">
    <citation type="submission" date="2022-12" db="EMBL/GenBank/DDBJ databases">
        <title>Genome Sequence of Lasiodiplodia mahajangana.</title>
        <authorList>
            <person name="Buettner E."/>
        </authorList>
    </citation>
    <scope>NUCLEOTIDE SEQUENCE</scope>
    <source>
        <strain evidence="1">VT137</strain>
    </source>
</reference>
<protein>
    <submittedName>
        <fullName evidence="1">Uncharacterized protein</fullName>
    </submittedName>
</protein>
<accession>A0ACC2JGQ4</accession>